<feature type="transmembrane region" description="Helical" evidence="2">
    <location>
        <begin position="232"/>
        <end position="251"/>
    </location>
</feature>
<comment type="caution">
    <text evidence="4">The sequence shown here is derived from an EMBL/GenBank/DDBJ whole genome shotgun (WGS) entry which is preliminary data.</text>
</comment>
<keyword evidence="2" id="KW-1133">Transmembrane helix</keyword>
<dbReference type="AlphaFoldDB" id="A0AAV9HFP0"/>
<name>A0AAV9HFP0_9PEZI</name>
<evidence type="ECO:0000313" key="5">
    <source>
        <dbReference type="Proteomes" id="UP001321749"/>
    </source>
</evidence>
<evidence type="ECO:0000313" key="4">
    <source>
        <dbReference type="EMBL" id="KAK4458716.1"/>
    </source>
</evidence>
<evidence type="ECO:0000259" key="3">
    <source>
        <dbReference type="Pfam" id="PF20237"/>
    </source>
</evidence>
<organism evidence="4 5">
    <name type="scientific">Cladorrhinum samala</name>
    <dbReference type="NCBI Taxonomy" id="585594"/>
    <lineage>
        <taxon>Eukaryota</taxon>
        <taxon>Fungi</taxon>
        <taxon>Dikarya</taxon>
        <taxon>Ascomycota</taxon>
        <taxon>Pezizomycotina</taxon>
        <taxon>Sordariomycetes</taxon>
        <taxon>Sordariomycetidae</taxon>
        <taxon>Sordariales</taxon>
        <taxon>Podosporaceae</taxon>
        <taxon>Cladorrhinum</taxon>
    </lineage>
</organism>
<dbReference type="Pfam" id="PF20237">
    <property type="entry name" value="DUF6594"/>
    <property type="match status" value="1"/>
</dbReference>
<evidence type="ECO:0000256" key="1">
    <source>
        <dbReference type="SAM" id="MobiDB-lite"/>
    </source>
</evidence>
<feature type="region of interest" description="Disordered" evidence="1">
    <location>
        <begin position="1"/>
        <end position="26"/>
    </location>
</feature>
<accession>A0AAV9HFP0</accession>
<dbReference type="Proteomes" id="UP001321749">
    <property type="component" value="Unassembled WGS sequence"/>
</dbReference>
<dbReference type="EMBL" id="MU865059">
    <property type="protein sequence ID" value="KAK4458716.1"/>
    <property type="molecule type" value="Genomic_DNA"/>
</dbReference>
<protein>
    <recommendedName>
        <fullName evidence="3">DUF6594 domain-containing protein</fullName>
    </recommendedName>
</protein>
<keyword evidence="5" id="KW-1185">Reference proteome</keyword>
<keyword evidence="2" id="KW-0812">Transmembrane</keyword>
<feature type="transmembrane region" description="Helical" evidence="2">
    <location>
        <begin position="181"/>
        <end position="201"/>
    </location>
</feature>
<gene>
    <name evidence="4" type="ORF">QBC42DRAFT_276156</name>
</gene>
<evidence type="ECO:0000256" key="2">
    <source>
        <dbReference type="SAM" id="Phobius"/>
    </source>
</evidence>
<proteinExistence type="predicted"/>
<reference evidence="4" key="2">
    <citation type="submission" date="2023-06" db="EMBL/GenBank/DDBJ databases">
        <authorList>
            <consortium name="Lawrence Berkeley National Laboratory"/>
            <person name="Mondo S.J."/>
            <person name="Hensen N."/>
            <person name="Bonometti L."/>
            <person name="Westerberg I."/>
            <person name="Brannstrom I.O."/>
            <person name="Guillou S."/>
            <person name="Cros-Aarteil S."/>
            <person name="Calhoun S."/>
            <person name="Haridas S."/>
            <person name="Kuo A."/>
            <person name="Pangilinan J."/>
            <person name="Riley R."/>
            <person name="Labutti K."/>
            <person name="Andreopoulos B."/>
            <person name="Lipzen A."/>
            <person name="Chen C."/>
            <person name="Yanf M."/>
            <person name="Daum C."/>
            <person name="Ng V."/>
            <person name="Clum A."/>
            <person name="Steindorff A."/>
            <person name="Ohm R."/>
            <person name="Martin F."/>
            <person name="Silar P."/>
            <person name="Natvig D."/>
            <person name="Lalanne C."/>
            <person name="Gautier V."/>
            <person name="Ament-Velasquez S.L."/>
            <person name="Kruys A."/>
            <person name="Hutchinson M.I."/>
            <person name="Powell A.J."/>
            <person name="Barry K."/>
            <person name="Miller A.N."/>
            <person name="Grigoriev I.V."/>
            <person name="Debuchy R."/>
            <person name="Gladieux P."/>
            <person name="Thoren M.H."/>
            <person name="Johannesson H."/>
        </authorList>
    </citation>
    <scope>NUCLEOTIDE SEQUENCE</scope>
    <source>
        <strain evidence="4">PSN324</strain>
    </source>
</reference>
<feature type="transmembrane region" description="Helical" evidence="2">
    <location>
        <begin position="207"/>
        <end position="225"/>
    </location>
</feature>
<feature type="domain" description="DUF6594" evidence="3">
    <location>
        <begin position="167"/>
        <end position="245"/>
    </location>
</feature>
<keyword evidence="2" id="KW-0472">Membrane</keyword>
<sequence length="257" mass="28307">MARKYPQSDEENQLGNGSDNEPTRPHHLDDLILAARPELLSKDRDGNAVLNVAVLQRMVLFQRQIDIITKVGPLASRRFGGQNPLSDPELRKDLAEYVHAIRDWEVMIDHQLRSARVGTSDPFHISSNSRLVKKSMEENGLMQFAGDLTYQYGTLDKEIGTFGQRNKINKKRAFQAVIERFIMAVGGGISLVAPMIFMVYYRNLAAAVAMTSVAVIIFSGVMAVYSNGASVTIVGTVAAYAAVLVVFVGTLQNSYLG</sequence>
<dbReference type="InterPro" id="IPR046529">
    <property type="entry name" value="DUF6594"/>
</dbReference>
<reference evidence="4" key="1">
    <citation type="journal article" date="2023" name="Mol. Phylogenet. Evol.">
        <title>Genome-scale phylogeny and comparative genomics of the fungal order Sordariales.</title>
        <authorList>
            <person name="Hensen N."/>
            <person name="Bonometti L."/>
            <person name="Westerberg I."/>
            <person name="Brannstrom I.O."/>
            <person name="Guillou S."/>
            <person name="Cros-Aarteil S."/>
            <person name="Calhoun S."/>
            <person name="Haridas S."/>
            <person name="Kuo A."/>
            <person name="Mondo S."/>
            <person name="Pangilinan J."/>
            <person name="Riley R."/>
            <person name="LaButti K."/>
            <person name="Andreopoulos B."/>
            <person name="Lipzen A."/>
            <person name="Chen C."/>
            <person name="Yan M."/>
            <person name="Daum C."/>
            <person name="Ng V."/>
            <person name="Clum A."/>
            <person name="Steindorff A."/>
            <person name="Ohm R.A."/>
            <person name="Martin F."/>
            <person name="Silar P."/>
            <person name="Natvig D.O."/>
            <person name="Lalanne C."/>
            <person name="Gautier V."/>
            <person name="Ament-Velasquez S.L."/>
            <person name="Kruys A."/>
            <person name="Hutchinson M.I."/>
            <person name="Powell A.J."/>
            <person name="Barry K."/>
            <person name="Miller A.N."/>
            <person name="Grigoriev I.V."/>
            <person name="Debuchy R."/>
            <person name="Gladieux P."/>
            <person name="Hiltunen Thoren M."/>
            <person name="Johannesson H."/>
        </authorList>
    </citation>
    <scope>NUCLEOTIDE SEQUENCE</scope>
    <source>
        <strain evidence="4">PSN324</strain>
    </source>
</reference>